<dbReference type="EMBL" id="DWWO01000051">
    <property type="protein sequence ID" value="HJC33791.1"/>
    <property type="molecule type" value="Genomic_DNA"/>
</dbReference>
<evidence type="ECO:0000256" key="1">
    <source>
        <dbReference type="ARBA" id="ARBA00023015"/>
    </source>
</evidence>
<dbReference type="Gene3D" id="3.40.50.2300">
    <property type="match status" value="3"/>
</dbReference>
<protein>
    <submittedName>
        <fullName evidence="5">LacI family DNA-binding transcriptional regulator</fullName>
    </submittedName>
</protein>
<keyword evidence="3" id="KW-0804">Transcription</keyword>
<reference evidence="5" key="2">
    <citation type="submission" date="2021-04" db="EMBL/GenBank/DDBJ databases">
        <authorList>
            <person name="Gilroy R."/>
        </authorList>
    </citation>
    <scope>NUCLEOTIDE SEQUENCE</scope>
    <source>
        <strain evidence="5">ChiW19-954</strain>
    </source>
</reference>
<dbReference type="Gene3D" id="1.10.260.40">
    <property type="entry name" value="lambda repressor-like DNA-binding domains"/>
    <property type="match status" value="1"/>
</dbReference>
<dbReference type="PANTHER" id="PTHR30146">
    <property type="entry name" value="LACI-RELATED TRANSCRIPTIONAL REPRESSOR"/>
    <property type="match status" value="1"/>
</dbReference>
<gene>
    <name evidence="5" type="ORF">H9758_04270</name>
</gene>
<sequence>MTIKEIAQLAGVSSAAVSRYLNGGYVSEEKKEQIRKVIEETGYQPSAQARILRTKKACLVGVVVPKINSESISRVTAGIEQVLSRRGYQMLLASTDNDPDKEITYLKLFESYPVDGIILIGTVITGEHRKFLKNAKVPVVVVGQYTKYANCIYHDDYGAGKAMGRLVAAEVRKGQTAAGTAVQKAQNADVPEDGGYRRKVAYIGVTKEDKAVGVSREDGFRSGLKSEGIMLEPDYVRTAEFTMDSGYHAALGLLEDKQDIRIISCATDTIAAGAIEAILAYSRQNVPHTVADSGTRMQYILNHSGIRVTGFGDNQFLKAVTGGIPTVHFGYKTSGIRGAELLLDVIERGEKIPVEMKLGFRLEEPKEEWER</sequence>
<dbReference type="PROSITE" id="PS50932">
    <property type="entry name" value="HTH_LACI_2"/>
    <property type="match status" value="1"/>
</dbReference>
<dbReference type="SUPFAM" id="SSF47413">
    <property type="entry name" value="lambda repressor-like DNA-binding domains"/>
    <property type="match status" value="1"/>
</dbReference>
<dbReference type="GO" id="GO:0000976">
    <property type="term" value="F:transcription cis-regulatory region binding"/>
    <property type="evidence" value="ECO:0007669"/>
    <property type="project" value="TreeGrafter"/>
</dbReference>
<dbReference type="InterPro" id="IPR010982">
    <property type="entry name" value="Lambda_DNA-bd_dom_sf"/>
</dbReference>
<dbReference type="SUPFAM" id="SSF53822">
    <property type="entry name" value="Periplasmic binding protein-like I"/>
    <property type="match status" value="1"/>
</dbReference>
<evidence type="ECO:0000313" key="6">
    <source>
        <dbReference type="Proteomes" id="UP000823890"/>
    </source>
</evidence>
<dbReference type="CDD" id="cd01392">
    <property type="entry name" value="HTH_LacI"/>
    <property type="match status" value="1"/>
</dbReference>
<reference evidence="5" key="1">
    <citation type="journal article" date="2021" name="PeerJ">
        <title>Extensive microbial diversity within the chicken gut microbiome revealed by metagenomics and culture.</title>
        <authorList>
            <person name="Gilroy R."/>
            <person name="Ravi A."/>
            <person name="Getino M."/>
            <person name="Pursley I."/>
            <person name="Horton D.L."/>
            <person name="Alikhan N.F."/>
            <person name="Baker D."/>
            <person name="Gharbi K."/>
            <person name="Hall N."/>
            <person name="Watson M."/>
            <person name="Adriaenssens E.M."/>
            <person name="Foster-Nyarko E."/>
            <person name="Jarju S."/>
            <person name="Secka A."/>
            <person name="Antonio M."/>
            <person name="Oren A."/>
            <person name="Chaudhuri R.R."/>
            <person name="La Ragione R."/>
            <person name="Hildebrand F."/>
            <person name="Pallen M.J."/>
        </authorList>
    </citation>
    <scope>NUCLEOTIDE SEQUENCE</scope>
    <source>
        <strain evidence="5">ChiW19-954</strain>
    </source>
</reference>
<dbReference type="InterPro" id="IPR000843">
    <property type="entry name" value="HTH_LacI"/>
</dbReference>
<dbReference type="Pfam" id="PF00356">
    <property type="entry name" value="LacI"/>
    <property type="match status" value="1"/>
</dbReference>
<organism evidence="5 6">
    <name type="scientific">Candidatus Mediterraneibacter faecipullorum</name>
    <dbReference type="NCBI Taxonomy" id="2838670"/>
    <lineage>
        <taxon>Bacteria</taxon>
        <taxon>Bacillati</taxon>
        <taxon>Bacillota</taxon>
        <taxon>Clostridia</taxon>
        <taxon>Lachnospirales</taxon>
        <taxon>Lachnospiraceae</taxon>
        <taxon>Mediterraneibacter</taxon>
    </lineage>
</organism>
<dbReference type="SMART" id="SM00354">
    <property type="entry name" value="HTH_LACI"/>
    <property type="match status" value="1"/>
</dbReference>
<proteinExistence type="predicted"/>
<evidence type="ECO:0000256" key="2">
    <source>
        <dbReference type="ARBA" id="ARBA00023125"/>
    </source>
</evidence>
<dbReference type="CDD" id="cd01542">
    <property type="entry name" value="PBP1_TreR-like"/>
    <property type="match status" value="1"/>
</dbReference>
<accession>A0A9D2NLV9</accession>
<feature type="domain" description="HTH lacI-type" evidence="4">
    <location>
        <begin position="1"/>
        <end position="54"/>
    </location>
</feature>
<dbReference type="PANTHER" id="PTHR30146:SF154">
    <property type="entry name" value="TRANSCRIPTION REGULATOR, MEMBER OF GALR FAMILY"/>
    <property type="match status" value="1"/>
</dbReference>
<evidence type="ECO:0000259" key="4">
    <source>
        <dbReference type="PROSITE" id="PS50932"/>
    </source>
</evidence>
<evidence type="ECO:0000313" key="5">
    <source>
        <dbReference type="EMBL" id="HJC33791.1"/>
    </source>
</evidence>
<keyword evidence="2 5" id="KW-0238">DNA-binding</keyword>
<dbReference type="PROSITE" id="PS00356">
    <property type="entry name" value="HTH_LACI_1"/>
    <property type="match status" value="1"/>
</dbReference>
<dbReference type="InterPro" id="IPR028082">
    <property type="entry name" value="Peripla_BP_I"/>
</dbReference>
<dbReference type="InterPro" id="IPR001761">
    <property type="entry name" value="Peripla_BP/Lac1_sug-bd_dom"/>
</dbReference>
<comment type="caution">
    <text evidence="5">The sequence shown here is derived from an EMBL/GenBank/DDBJ whole genome shotgun (WGS) entry which is preliminary data.</text>
</comment>
<evidence type="ECO:0000256" key="3">
    <source>
        <dbReference type="ARBA" id="ARBA00023163"/>
    </source>
</evidence>
<dbReference type="Pfam" id="PF00532">
    <property type="entry name" value="Peripla_BP_1"/>
    <property type="match status" value="1"/>
</dbReference>
<dbReference type="AlphaFoldDB" id="A0A9D2NLV9"/>
<keyword evidence="1" id="KW-0805">Transcription regulation</keyword>
<dbReference type="GO" id="GO:0003700">
    <property type="term" value="F:DNA-binding transcription factor activity"/>
    <property type="evidence" value="ECO:0007669"/>
    <property type="project" value="TreeGrafter"/>
</dbReference>
<dbReference type="Proteomes" id="UP000823890">
    <property type="component" value="Unassembled WGS sequence"/>
</dbReference>
<name>A0A9D2NLV9_9FIRM</name>